<keyword evidence="4 8" id="KW-0812">Transmembrane</keyword>
<evidence type="ECO:0000256" key="8">
    <source>
        <dbReference type="SAM" id="Phobius"/>
    </source>
</evidence>
<evidence type="ECO:0000256" key="7">
    <source>
        <dbReference type="ARBA" id="ARBA00023136"/>
    </source>
</evidence>
<keyword evidence="7 8" id="KW-0472">Membrane</keyword>
<dbReference type="NCBIfam" id="TIGR03426">
    <property type="entry name" value="shape_MreD"/>
    <property type="match status" value="1"/>
</dbReference>
<protein>
    <submittedName>
        <fullName evidence="9">Rod shape-determining protein MreD</fullName>
    </submittedName>
</protein>
<feature type="transmembrane region" description="Helical" evidence="8">
    <location>
        <begin position="40"/>
        <end position="66"/>
    </location>
</feature>
<gene>
    <name evidence="9" type="ORF">UF66_0574</name>
</gene>
<evidence type="ECO:0000256" key="1">
    <source>
        <dbReference type="ARBA" id="ARBA00004651"/>
    </source>
</evidence>
<feature type="transmembrane region" description="Helical" evidence="8">
    <location>
        <begin position="137"/>
        <end position="158"/>
    </location>
</feature>
<dbReference type="InterPro" id="IPR007227">
    <property type="entry name" value="Cell_shape_determining_MreD"/>
</dbReference>
<evidence type="ECO:0000256" key="2">
    <source>
        <dbReference type="ARBA" id="ARBA00007776"/>
    </source>
</evidence>
<sequence length="174" mass="20291">MRAFYYFLIGIILFYIDTAIALVIPMQISGKEIIFVPHLTIMYILIISVYRGFSVALILSTVLGLITDLYYGSFYGLYLFGYILLVVIMDFFFKVFYRDHTMLFTIVLLSTLVLEIYVAVIYSVLGLVQFNLFEFVIFRMIPTLILNLILLIILYPLITKFLKKIQLKIDSERS</sequence>
<comment type="caution">
    <text evidence="9">The sequence shown here is derived from an EMBL/GenBank/DDBJ whole genome shotgun (WGS) entry which is preliminary data.</text>
</comment>
<comment type="subcellular location">
    <subcellularLocation>
        <location evidence="1">Cell membrane</location>
        <topology evidence="1">Multi-pass membrane protein</topology>
    </subcellularLocation>
</comment>
<keyword evidence="6 8" id="KW-1133">Transmembrane helix</keyword>
<feature type="transmembrane region" description="Helical" evidence="8">
    <location>
        <begin position="102"/>
        <end position="125"/>
    </location>
</feature>
<dbReference type="Proteomes" id="UP000034455">
    <property type="component" value="Unassembled WGS sequence"/>
</dbReference>
<dbReference type="RefSeq" id="WP_019468504.1">
    <property type="nucleotide sequence ID" value="NZ_BKAS01000005.1"/>
</dbReference>
<dbReference type="GeneID" id="58097358"/>
<dbReference type="GO" id="GO:0005886">
    <property type="term" value="C:plasma membrane"/>
    <property type="evidence" value="ECO:0007669"/>
    <property type="project" value="UniProtKB-SubCell"/>
</dbReference>
<comment type="similarity">
    <text evidence="2">Belongs to the MreD family.</text>
</comment>
<evidence type="ECO:0000313" key="9">
    <source>
        <dbReference type="EMBL" id="KKI63527.1"/>
    </source>
</evidence>
<keyword evidence="3" id="KW-1003">Cell membrane</keyword>
<dbReference type="Pfam" id="PF04093">
    <property type="entry name" value="MreD"/>
    <property type="match status" value="1"/>
</dbReference>
<feature type="transmembrane region" description="Helical" evidence="8">
    <location>
        <begin position="72"/>
        <end position="93"/>
    </location>
</feature>
<evidence type="ECO:0000256" key="3">
    <source>
        <dbReference type="ARBA" id="ARBA00022475"/>
    </source>
</evidence>
<evidence type="ECO:0000256" key="4">
    <source>
        <dbReference type="ARBA" id="ARBA00022692"/>
    </source>
</evidence>
<dbReference type="GO" id="GO:0008360">
    <property type="term" value="P:regulation of cell shape"/>
    <property type="evidence" value="ECO:0007669"/>
    <property type="project" value="UniProtKB-KW"/>
</dbReference>
<feature type="transmembrane region" description="Helical" evidence="8">
    <location>
        <begin position="6"/>
        <end position="28"/>
    </location>
</feature>
<dbReference type="AlphaFoldDB" id="A0A0M2NU60"/>
<dbReference type="EMBL" id="LAKJ01000013">
    <property type="protein sequence ID" value="KKI63527.1"/>
    <property type="molecule type" value="Genomic_DNA"/>
</dbReference>
<accession>A0A0M2NU60</accession>
<proteinExistence type="inferred from homology"/>
<dbReference type="PATRIC" id="fig|74704.6.peg.589"/>
<evidence type="ECO:0000256" key="5">
    <source>
        <dbReference type="ARBA" id="ARBA00022960"/>
    </source>
</evidence>
<evidence type="ECO:0000256" key="6">
    <source>
        <dbReference type="ARBA" id="ARBA00022989"/>
    </source>
</evidence>
<organism evidence="9 10">
    <name type="scientific">Staphylococcus cohnii subsp. cohnii</name>
    <dbReference type="NCBI Taxonomy" id="74704"/>
    <lineage>
        <taxon>Bacteria</taxon>
        <taxon>Bacillati</taxon>
        <taxon>Bacillota</taxon>
        <taxon>Bacilli</taxon>
        <taxon>Bacillales</taxon>
        <taxon>Staphylococcaceae</taxon>
        <taxon>Staphylococcus</taxon>
        <taxon>Staphylococcus cohnii species complex</taxon>
    </lineage>
</organism>
<reference evidence="9 10" key="1">
    <citation type="submission" date="2015-03" db="EMBL/GenBank/DDBJ databases">
        <title>Genome Assembly of Staphylococcus cohnii subsp. cohnii strain G22B2.</title>
        <authorList>
            <person name="Nair G."/>
            <person name="Kaur G."/>
            <person name="Khatri I."/>
            <person name="Singh N.K."/>
            <person name="Sathyabama S."/>
            <person name="Maurya S.K."/>
            <person name="Subramanian S."/>
            <person name="Agrewala J.N."/>
            <person name="Mayilraj S."/>
        </authorList>
    </citation>
    <scope>NUCLEOTIDE SEQUENCE [LARGE SCALE GENOMIC DNA]</scope>
    <source>
        <strain evidence="9 10">G22B2</strain>
    </source>
</reference>
<name>A0A0M2NU60_STACC</name>
<keyword evidence="5" id="KW-0133">Cell shape</keyword>
<evidence type="ECO:0000313" key="10">
    <source>
        <dbReference type="Proteomes" id="UP000034455"/>
    </source>
</evidence>